<accession>A0A176ZHM4</accession>
<name>A0A176ZHM4_9BRAD</name>
<keyword evidence="2" id="KW-1185">Reference proteome</keyword>
<proteinExistence type="predicted"/>
<dbReference type="Pfam" id="PF11284">
    <property type="entry name" value="DUF3085"/>
    <property type="match status" value="1"/>
</dbReference>
<protein>
    <recommendedName>
        <fullName evidence="3">DUF3085 domain-containing protein</fullName>
    </recommendedName>
</protein>
<dbReference type="AlphaFoldDB" id="A0A176ZHM4"/>
<gene>
    <name evidence="1" type="ORF">AXW67_36220</name>
</gene>
<dbReference type="EMBL" id="LSEF01000023">
    <property type="protein sequence ID" value="OAF19654.1"/>
    <property type="molecule type" value="Genomic_DNA"/>
</dbReference>
<evidence type="ECO:0000313" key="2">
    <source>
        <dbReference type="Proteomes" id="UP000077173"/>
    </source>
</evidence>
<dbReference type="Proteomes" id="UP000077173">
    <property type="component" value="Unassembled WGS sequence"/>
</dbReference>
<comment type="caution">
    <text evidence="1">The sequence shown here is derived from an EMBL/GenBank/DDBJ whole genome shotgun (WGS) entry which is preliminary data.</text>
</comment>
<organism evidence="1 2">
    <name type="scientific">Bradyrhizobium neotropicale</name>
    <dbReference type="NCBI Taxonomy" id="1497615"/>
    <lineage>
        <taxon>Bacteria</taxon>
        <taxon>Pseudomonadati</taxon>
        <taxon>Pseudomonadota</taxon>
        <taxon>Alphaproteobacteria</taxon>
        <taxon>Hyphomicrobiales</taxon>
        <taxon>Nitrobacteraceae</taxon>
        <taxon>Bradyrhizobium</taxon>
    </lineage>
</organism>
<reference evidence="1 2" key="1">
    <citation type="submission" date="2016-02" db="EMBL/GenBank/DDBJ databases">
        <title>Draft genome sequence of the strain BR 10247T Bradyrhizobium neotropicale isolated from nodules of Centrolobium paraense.</title>
        <authorList>
            <person name="Simoes-Araujo J.L."/>
            <person name="Barauna A.C."/>
            <person name="Silva K."/>
            <person name="Zilli J.E."/>
        </authorList>
    </citation>
    <scope>NUCLEOTIDE SEQUENCE [LARGE SCALE GENOMIC DNA]</scope>
    <source>
        <strain evidence="1 2">BR 10247</strain>
    </source>
</reference>
<dbReference type="GeneID" id="32584736"/>
<evidence type="ECO:0008006" key="3">
    <source>
        <dbReference type="Google" id="ProtNLM"/>
    </source>
</evidence>
<sequence length="165" mass="17797">MLEISDVSIILPLLPSIAGLCIGDLRPHSMRSLIFNAADVRRVVDHSLAAETQALKTVRDLKTGLLVKQPVSAPAVLLAYDHGVYLMSNGQPRDILIGERSFVAYAKGCDPFLDPDWRARSRELAGDDDFGVVLPWAHDLKALIDAGAQTVVLNLQDGSVEIAAA</sequence>
<dbReference type="InterPro" id="IPR021436">
    <property type="entry name" value="DUF3085"/>
</dbReference>
<evidence type="ECO:0000313" key="1">
    <source>
        <dbReference type="EMBL" id="OAF19654.1"/>
    </source>
</evidence>